<feature type="domain" description="DUF7164" evidence="2">
    <location>
        <begin position="82"/>
        <end position="444"/>
    </location>
</feature>
<name>A0A813UJA3_ADIRI</name>
<organism evidence="3 4">
    <name type="scientific">Adineta ricciae</name>
    <name type="common">Rotifer</name>
    <dbReference type="NCBI Taxonomy" id="249248"/>
    <lineage>
        <taxon>Eukaryota</taxon>
        <taxon>Metazoa</taxon>
        <taxon>Spiralia</taxon>
        <taxon>Gnathifera</taxon>
        <taxon>Rotifera</taxon>
        <taxon>Eurotatoria</taxon>
        <taxon>Bdelloidea</taxon>
        <taxon>Adinetida</taxon>
        <taxon>Adinetidae</taxon>
        <taxon>Adineta</taxon>
    </lineage>
</organism>
<comment type="caution">
    <text evidence="3">The sequence shown here is derived from an EMBL/GenBank/DDBJ whole genome shotgun (WGS) entry which is preliminary data.</text>
</comment>
<keyword evidence="1" id="KW-0812">Transmembrane</keyword>
<dbReference type="EMBL" id="CAJNOJ010000017">
    <property type="protein sequence ID" value="CAF0823503.1"/>
    <property type="molecule type" value="Genomic_DNA"/>
</dbReference>
<reference evidence="3" key="1">
    <citation type="submission" date="2021-02" db="EMBL/GenBank/DDBJ databases">
        <authorList>
            <person name="Nowell W R."/>
        </authorList>
    </citation>
    <scope>NUCLEOTIDE SEQUENCE</scope>
</reference>
<sequence length="454" mass="53351">MQVRHPTIAISIRSSDTNTYASDEFMPSLHVPRCKNRKLTIICLIVIILLGTSLTYQSFIRYFDSIKQSRIYLEEKPLKGNSTSIQRAILIFYPSTQESHYLPEVRWLYRSWLEMMKVESKEWRTDFIIYTEYYSSSLQQLGCVLNEVRMDDTEPPQCRVFPYLRISNRTINSITQRQTVFASSGKSEFFQINTARSIELYREMQKYGYIDSVNIIAEAYPTFQYYDFILKTDIDVFITKQFAKYTPVTKNTFLVGLGGYSTQFNTRRLGRVARDMNWHHPNITNIGSTWYGPPYIAQRIANFTLDAMLHLYIYEFTKAEHEQKVGTILWPDWHYGVLSMYGTHLAVNHLFVSDKFDIKKADQLLDQSTTNKDPFDLQKNNRLHLHCWHTEQPFSKFAFKDGRYNKIHPRTLYNDTSAQAYAMRMALESRLMTVNELGQRLHDIGDDKIAQIKL</sequence>
<proteinExistence type="predicted"/>
<dbReference type="OrthoDB" id="330499at2759"/>
<dbReference type="InterPro" id="IPR055588">
    <property type="entry name" value="DUF7164"/>
</dbReference>
<dbReference type="Proteomes" id="UP000663852">
    <property type="component" value="Unassembled WGS sequence"/>
</dbReference>
<evidence type="ECO:0000313" key="4">
    <source>
        <dbReference type="Proteomes" id="UP000663852"/>
    </source>
</evidence>
<evidence type="ECO:0000256" key="1">
    <source>
        <dbReference type="SAM" id="Phobius"/>
    </source>
</evidence>
<dbReference type="AlphaFoldDB" id="A0A813UJA3"/>
<keyword evidence="1" id="KW-0472">Membrane</keyword>
<accession>A0A813UJA3</accession>
<feature type="transmembrane region" description="Helical" evidence="1">
    <location>
        <begin position="39"/>
        <end position="59"/>
    </location>
</feature>
<evidence type="ECO:0000313" key="3">
    <source>
        <dbReference type="EMBL" id="CAF0823503.1"/>
    </source>
</evidence>
<dbReference type="Pfam" id="PF23741">
    <property type="entry name" value="DUF7164"/>
    <property type="match status" value="1"/>
</dbReference>
<keyword evidence="1" id="KW-1133">Transmembrane helix</keyword>
<evidence type="ECO:0000259" key="2">
    <source>
        <dbReference type="Pfam" id="PF23741"/>
    </source>
</evidence>
<protein>
    <recommendedName>
        <fullName evidence="2">DUF7164 domain-containing protein</fullName>
    </recommendedName>
</protein>
<gene>
    <name evidence="3" type="ORF">EDS130_LOCUS5969</name>
</gene>